<dbReference type="PANTHER" id="PTHR42708:SF1">
    <property type="entry name" value="GLIDING MOTILITY PROTEIN MGLA"/>
    <property type="match status" value="1"/>
</dbReference>
<dbReference type="InterPro" id="IPR052705">
    <property type="entry name" value="Gliding_Motility_GTPase"/>
</dbReference>
<proteinExistence type="inferred from homology"/>
<dbReference type="PROSITE" id="PS51419">
    <property type="entry name" value="RAB"/>
    <property type="match status" value="1"/>
</dbReference>
<keyword evidence="3" id="KW-0378">Hydrolase</keyword>
<keyword evidence="2" id="KW-0547">Nucleotide-binding</keyword>
<sequence>MKYKIIVAGPVGAGKTTAVNSLTDDNAFMTDAAVSDEVTKKRKSSTTVGMDFGVVQLNANDEAYVYGTPGQQRFNFMWEILSEGAHGLILLFDNTRNYPLRDLKYFTESFAGLIASQPLVIGVTRSDVSDEIPLEAYQQWLKELNLNTTVHFIDARKKADIEQLVHLLAKKIAIHQQQSSKQNSVSDSASSTNKKSTEKALAENATENLTADAILSTAAMANERNLVMGEEADDASVVQSNKSEEPVLFASAADSFNLDENTMQQVATLQDVEGVTLTNSYGELLHSTIKDDDINEFIAFLSGITPALEDASGMGAISRIMLRGPLDENLTIFVEKERSLGVSSDKAISVPALSQKIEDMLQWV</sequence>
<dbReference type="CDD" id="cd00882">
    <property type="entry name" value="Ras_like_GTPase"/>
    <property type="match status" value="1"/>
</dbReference>
<dbReference type="Gene3D" id="3.40.50.300">
    <property type="entry name" value="P-loop containing nucleotide triphosphate hydrolases"/>
    <property type="match status" value="1"/>
</dbReference>
<dbReference type="Pfam" id="PF03029">
    <property type="entry name" value="ATP_bind_1"/>
    <property type="match status" value="1"/>
</dbReference>
<comment type="caution">
    <text evidence="6">The sequence shown here is derived from an EMBL/GenBank/DDBJ whole genome shotgun (WGS) entry which is preliminary data.</text>
</comment>
<dbReference type="SUPFAM" id="SSF52540">
    <property type="entry name" value="P-loop containing nucleoside triphosphate hydrolases"/>
    <property type="match status" value="1"/>
</dbReference>
<dbReference type="GO" id="GO:0005525">
    <property type="term" value="F:GTP binding"/>
    <property type="evidence" value="ECO:0007669"/>
    <property type="project" value="UniProtKB-KW"/>
</dbReference>
<name>A0A7V2WTR2_LEUMU</name>
<dbReference type="GO" id="GO:0016787">
    <property type="term" value="F:hydrolase activity"/>
    <property type="evidence" value="ECO:0007669"/>
    <property type="project" value="UniProtKB-KW"/>
</dbReference>
<organism evidence="6">
    <name type="scientific">Leucothrix mucor</name>
    <dbReference type="NCBI Taxonomy" id="45248"/>
    <lineage>
        <taxon>Bacteria</taxon>
        <taxon>Pseudomonadati</taxon>
        <taxon>Pseudomonadota</taxon>
        <taxon>Gammaproteobacteria</taxon>
        <taxon>Thiotrichales</taxon>
        <taxon>Thiotrichaceae</taxon>
        <taxon>Leucothrix</taxon>
    </lineage>
</organism>
<protein>
    <recommendedName>
        <fullName evidence="7">GTP-binding protein</fullName>
    </recommendedName>
</protein>
<feature type="region of interest" description="Disordered" evidence="5">
    <location>
        <begin position="179"/>
        <end position="200"/>
    </location>
</feature>
<dbReference type="AlphaFoldDB" id="A0A7V2WTR2"/>
<dbReference type="InterPro" id="IPR027417">
    <property type="entry name" value="P-loop_NTPase"/>
</dbReference>
<keyword evidence="4" id="KW-0342">GTP-binding</keyword>
<dbReference type="InterPro" id="IPR004130">
    <property type="entry name" value="Gpn"/>
</dbReference>
<feature type="compositionally biased region" description="Polar residues" evidence="5">
    <location>
        <begin position="179"/>
        <end position="194"/>
    </location>
</feature>
<dbReference type="Proteomes" id="UP000885750">
    <property type="component" value="Unassembled WGS sequence"/>
</dbReference>
<evidence type="ECO:0000313" key="6">
    <source>
        <dbReference type="EMBL" id="HFC91386.1"/>
    </source>
</evidence>
<gene>
    <name evidence="6" type="ORF">ENJ51_01090</name>
</gene>
<evidence type="ECO:0000256" key="5">
    <source>
        <dbReference type="SAM" id="MobiDB-lite"/>
    </source>
</evidence>
<dbReference type="EMBL" id="DRMS01000041">
    <property type="protein sequence ID" value="HFC91386.1"/>
    <property type="molecule type" value="Genomic_DNA"/>
</dbReference>
<accession>A0A7V2WTR2</accession>
<evidence type="ECO:0000256" key="4">
    <source>
        <dbReference type="ARBA" id="ARBA00023134"/>
    </source>
</evidence>
<evidence type="ECO:0008006" key="7">
    <source>
        <dbReference type="Google" id="ProtNLM"/>
    </source>
</evidence>
<comment type="similarity">
    <text evidence="1">Belongs to the GPN-loop GTPase family.</text>
</comment>
<evidence type="ECO:0000256" key="1">
    <source>
        <dbReference type="ARBA" id="ARBA00005290"/>
    </source>
</evidence>
<dbReference type="PANTHER" id="PTHR42708">
    <property type="entry name" value="ATP/GTP-BINDING PROTEIN-RELATED"/>
    <property type="match status" value="1"/>
</dbReference>
<reference evidence="6" key="1">
    <citation type="journal article" date="2020" name="mSystems">
        <title>Genome- and Community-Level Interaction Insights into Carbon Utilization and Element Cycling Functions of Hydrothermarchaeota in Hydrothermal Sediment.</title>
        <authorList>
            <person name="Zhou Z."/>
            <person name="Liu Y."/>
            <person name="Xu W."/>
            <person name="Pan J."/>
            <person name="Luo Z.H."/>
            <person name="Li M."/>
        </authorList>
    </citation>
    <scope>NUCLEOTIDE SEQUENCE [LARGE SCALE GENOMIC DNA]</scope>
    <source>
        <strain evidence="6">HyVt-493</strain>
    </source>
</reference>
<evidence type="ECO:0000256" key="2">
    <source>
        <dbReference type="ARBA" id="ARBA00022741"/>
    </source>
</evidence>
<evidence type="ECO:0000256" key="3">
    <source>
        <dbReference type="ARBA" id="ARBA00022801"/>
    </source>
</evidence>